<name>E4XVE2_OIKDI</name>
<accession>E4XVE2</accession>
<dbReference type="EMBL" id="FN653209">
    <property type="protein sequence ID" value="CBY13660.1"/>
    <property type="molecule type" value="Genomic_DNA"/>
</dbReference>
<feature type="region of interest" description="Disordered" evidence="1">
    <location>
        <begin position="287"/>
        <end position="307"/>
    </location>
</feature>
<evidence type="ECO:0000313" key="2">
    <source>
        <dbReference type="EMBL" id="CBY13660.1"/>
    </source>
</evidence>
<reference evidence="2 3" key="1">
    <citation type="journal article" date="2010" name="Science">
        <title>Plasticity of animal genome architecture unmasked by rapid evolution of a pelagic tunicate.</title>
        <authorList>
            <person name="Denoeud F."/>
            <person name="Henriet S."/>
            <person name="Mungpakdee S."/>
            <person name="Aury J.M."/>
            <person name="Da Silva C."/>
            <person name="Brinkmann H."/>
            <person name="Mikhaleva J."/>
            <person name="Olsen L.C."/>
            <person name="Jubin C."/>
            <person name="Canestro C."/>
            <person name="Bouquet J.M."/>
            <person name="Danks G."/>
            <person name="Poulain J."/>
            <person name="Campsteijn C."/>
            <person name="Adamski M."/>
            <person name="Cross I."/>
            <person name="Yadetie F."/>
            <person name="Muffato M."/>
            <person name="Louis A."/>
            <person name="Butcher S."/>
            <person name="Tsagkogeorga G."/>
            <person name="Konrad A."/>
            <person name="Singh S."/>
            <person name="Jensen M.F."/>
            <person name="Cong E.H."/>
            <person name="Eikeseth-Otteraa H."/>
            <person name="Noel B."/>
            <person name="Anthouard V."/>
            <person name="Porcel B.M."/>
            <person name="Kachouri-Lafond R."/>
            <person name="Nishino A."/>
            <person name="Ugolini M."/>
            <person name="Chourrout P."/>
            <person name="Nishida H."/>
            <person name="Aasland R."/>
            <person name="Huzurbazar S."/>
            <person name="Westhof E."/>
            <person name="Delsuc F."/>
            <person name="Lehrach H."/>
            <person name="Reinhardt R."/>
            <person name="Weissenbach J."/>
            <person name="Roy S.W."/>
            <person name="Artiguenave F."/>
            <person name="Postlethwait J.H."/>
            <person name="Manak J.R."/>
            <person name="Thompson E.M."/>
            <person name="Jaillon O."/>
            <person name="Du Pasquier L."/>
            <person name="Boudinot P."/>
            <person name="Liberles D.A."/>
            <person name="Volff J.N."/>
            <person name="Philippe H."/>
            <person name="Lenhard B."/>
            <person name="Roest Crollius H."/>
            <person name="Wincker P."/>
            <person name="Chourrout D."/>
        </authorList>
    </citation>
    <scope>NUCLEOTIDE SEQUENCE [LARGE SCALE GENOMIC DNA]</scope>
</reference>
<feature type="compositionally biased region" description="Polar residues" evidence="1">
    <location>
        <begin position="296"/>
        <end position="307"/>
    </location>
</feature>
<protein>
    <submittedName>
        <fullName evidence="2">Uncharacterized protein</fullName>
    </submittedName>
</protein>
<feature type="compositionally biased region" description="Polar residues" evidence="1">
    <location>
        <begin position="53"/>
        <end position="83"/>
    </location>
</feature>
<evidence type="ECO:0000256" key="1">
    <source>
        <dbReference type="SAM" id="MobiDB-lite"/>
    </source>
</evidence>
<sequence length="640" mass="73004">MSSPNKAVPDYNDADYRQFLVNAAPSPPVTSMKQDEQEESLLANVVVGDKQQDMSQSASITDWTPSDQSGITVKTEPGTSDQGWSEGQFLHDQGQYTVLENGNHNGVEYNAQNFQTGQNMQYQQYEVSEYGDMPFPNTYLQPGMSWQQSFEFHDQQQQQHRQWISQNADSSGTVKTDRDQDQWQQQSDSQYWNNQYEYNQNGNQNQYMQSSNSQQQYYHQDSSQHNQYMQCQASMSQPAMSGSHGDMAREYSLPCVSSEQNKDADYNSLDFTTLRNMLENKEMSAPSPDIIVPQRYDSNQPSSSGMQMQTPLQDMDMSNVSIEQVFGNYSATPGYSDQQEYMQQRFGNRADTKHESLVPGIPSELCYDASGQEQQEMFTLEPTAPNLNANYGNYMEDPQPRDHPIMPLYQLNGVSGINFPEEMRNDQEFKASNELYKLSHDTAEAMNELTREVATIPYGSPAFKENRCKERNDELKGRISYLRLNSRICNNFVKFHVTPKTNAKSMKLCNMAWDALKTPERPTTEQVKYNLKVYDAVCSGDRFNLSSLVEEFLTSVMPEAWEGMNEKLKKGFVPDPNTDASKKTPRTKPQKRKIGRPRKIPGETKQKKKTAPKNALIPIPEEETAIPEDPVVVKIEAQTD</sequence>
<dbReference type="InParanoid" id="E4XVE2"/>
<organism evidence="2 3">
    <name type="scientific">Oikopleura dioica</name>
    <name type="common">Tunicate</name>
    <dbReference type="NCBI Taxonomy" id="34765"/>
    <lineage>
        <taxon>Eukaryota</taxon>
        <taxon>Metazoa</taxon>
        <taxon>Chordata</taxon>
        <taxon>Tunicata</taxon>
        <taxon>Appendicularia</taxon>
        <taxon>Copelata</taxon>
        <taxon>Oikopleuridae</taxon>
        <taxon>Oikopleura</taxon>
    </lineage>
</organism>
<gene>
    <name evidence="2" type="ORF">GSOID_T00005471001</name>
</gene>
<evidence type="ECO:0000313" key="3">
    <source>
        <dbReference type="Proteomes" id="UP000001307"/>
    </source>
</evidence>
<dbReference type="Proteomes" id="UP000001307">
    <property type="component" value="Unassembled WGS sequence"/>
</dbReference>
<feature type="region of interest" description="Disordered" evidence="1">
    <location>
        <begin position="569"/>
        <end position="640"/>
    </location>
</feature>
<dbReference type="OrthoDB" id="10688064at2759"/>
<keyword evidence="3" id="KW-1185">Reference proteome</keyword>
<proteinExistence type="predicted"/>
<feature type="region of interest" description="Disordered" evidence="1">
    <location>
        <begin position="151"/>
        <end position="188"/>
    </location>
</feature>
<dbReference type="AlphaFoldDB" id="E4XVE2"/>
<feature type="compositionally biased region" description="Basic residues" evidence="1">
    <location>
        <begin position="583"/>
        <end position="599"/>
    </location>
</feature>
<feature type="region of interest" description="Disordered" evidence="1">
    <location>
        <begin position="49"/>
        <end position="83"/>
    </location>
</feature>
<feature type="region of interest" description="Disordered" evidence="1">
    <location>
        <begin position="201"/>
        <end position="223"/>
    </location>
</feature>
<feature type="compositionally biased region" description="Low complexity" evidence="1">
    <location>
        <begin position="151"/>
        <end position="166"/>
    </location>
</feature>